<protein>
    <submittedName>
        <fullName evidence="2">Uncharacterized protein</fullName>
    </submittedName>
</protein>
<evidence type="ECO:0000256" key="1">
    <source>
        <dbReference type="SAM" id="MobiDB-lite"/>
    </source>
</evidence>
<sequence>MDLPQETDDYIRESIQHSLGLPISSKTLQLKLLASEDDRHRLQDQIFLLQDRLNESQKRVDLYKAEAAMNAQGLRKCVEDKEAMVVEYENLSGHCSKLEKECMLYERDFEKIMESCDELAKENEELRARIEDDSSTTALATEVESLQKDKEHLRVNLLRAEEEVKVLFEENKLLEEENKRLVRQLHRERNRQGSETKPSSCKPSGGASSKGKRKSSLSEGRLIDFDGSDSPRQPLSLLHQNSPDSSKMHKK</sequence>
<dbReference type="EMBL" id="CM007381">
    <property type="protein sequence ID" value="ONK79840.1"/>
    <property type="molecule type" value="Genomic_DNA"/>
</dbReference>
<gene>
    <name evidence="2" type="ORF">A4U43_C01F10660</name>
</gene>
<proteinExistence type="predicted"/>
<dbReference type="PANTHER" id="PTHR35689">
    <property type="entry name" value="EARLY ENDOSOME ANTIGEN"/>
    <property type="match status" value="1"/>
</dbReference>
<dbReference type="PANTHER" id="PTHR35689:SF1">
    <property type="entry name" value="EARLY ENDOSOME ANTIGEN"/>
    <property type="match status" value="1"/>
</dbReference>
<dbReference type="AlphaFoldDB" id="A0A5P1FT34"/>
<evidence type="ECO:0000313" key="3">
    <source>
        <dbReference type="Proteomes" id="UP000243459"/>
    </source>
</evidence>
<dbReference type="OrthoDB" id="1913731at2759"/>
<dbReference type="Proteomes" id="UP000243459">
    <property type="component" value="Chromosome 1"/>
</dbReference>
<organism evidence="2 3">
    <name type="scientific">Asparagus officinalis</name>
    <name type="common">Garden asparagus</name>
    <dbReference type="NCBI Taxonomy" id="4686"/>
    <lineage>
        <taxon>Eukaryota</taxon>
        <taxon>Viridiplantae</taxon>
        <taxon>Streptophyta</taxon>
        <taxon>Embryophyta</taxon>
        <taxon>Tracheophyta</taxon>
        <taxon>Spermatophyta</taxon>
        <taxon>Magnoliopsida</taxon>
        <taxon>Liliopsida</taxon>
        <taxon>Asparagales</taxon>
        <taxon>Asparagaceae</taxon>
        <taxon>Asparagoideae</taxon>
        <taxon>Asparagus</taxon>
    </lineage>
</organism>
<feature type="compositionally biased region" description="Low complexity" evidence="1">
    <location>
        <begin position="199"/>
        <end position="209"/>
    </location>
</feature>
<accession>A0A5P1FT34</accession>
<dbReference type="OMA" id="LSPFRYN"/>
<feature type="region of interest" description="Disordered" evidence="1">
    <location>
        <begin position="187"/>
        <end position="251"/>
    </location>
</feature>
<evidence type="ECO:0000313" key="2">
    <source>
        <dbReference type="EMBL" id="ONK79840.1"/>
    </source>
</evidence>
<dbReference type="Gramene" id="ONK79840">
    <property type="protein sequence ID" value="ONK79840"/>
    <property type="gene ID" value="A4U43_C01F10660"/>
</dbReference>
<reference evidence="3" key="1">
    <citation type="journal article" date="2017" name="Nat. Commun.">
        <title>The asparagus genome sheds light on the origin and evolution of a young Y chromosome.</title>
        <authorList>
            <person name="Harkess A."/>
            <person name="Zhou J."/>
            <person name="Xu C."/>
            <person name="Bowers J.E."/>
            <person name="Van der Hulst R."/>
            <person name="Ayyampalayam S."/>
            <person name="Mercati F."/>
            <person name="Riccardi P."/>
            <person name="McKain M.R."/>
            <person name="Kakrana A."/>
            <person name="Tang H."/>
            <person name="Ray J."/>
            <person name="Groenendijk J."/>
            <person name="Arikit S."/>
            <person name="Mathioni S.M."/>
            <person name="Nakano M."/>
            <person name="Shan H."/>
            <person name="Telgmann-Rauber A."/>
            <person name="Kanno A."/>
            <person name="Yue Z."/>
            <person name="Chen H."/>
            <person name="Li W."/>
            <person name="Chen Y."/>
            <person name="Xu X."/>
            <person name="Zhang Y."/>
            <person name="Luo S."/>
            <person name="Chen H."/>
            <person name="Gao J."/>
            <person name="Mao Z."/>
            <person name="Pires J.C."/>
            <person name="Luo M."/>
            <person name="Kudrna D."/>
            <person name="Wing R.A."/>
            <person name="Meyers B.C."/>
            <person name="Yi K."/>
            <person name="Kong H."/>
            <person name="Lavrijsen P."/>
            <person name="Sunseri F."/>
            <person name="Falavigna A."/>
            <person name="Ye Y."/>
            <person name="Leebens-Mack J.H."/>
            <person name="Chen G."/>
        </authorList>
    </citation>
    <scope>NUCLEOTIDE SEQUENCE [LARGE SCALE GENOMIC DNA]</scope>
    <source>
        <strain evidence="3">cv. DH0086</strain>
    </source>
</reference>
<feature type="compositionally biased region" description="Polar residues" evidence="1">
    <location>
        <begin position="230"/>
        <end position="245"/>
    </location>
</feature>
<name>A0A5P1FT34_ASPOF</name>
<keyword evidence="3" id="KW-1185">Reference proteome</keyword>